<dbReference type="EMBL" id="JBFXLQ010000007">
    <property type="protein sequence ID" value="KAL2870157.1"/>
    <property type="molecule type" value="Genomic_DNA"/>
</dbReference>
<evidence type="ECO:0000256" key="1">
    <source>
        <dbReference type="SAM" id="MobiDB-lite"/>
    </source>
</evidence>
<comment type="caution">
    <text evidence="3">The sequence shown here is derived from an EMBL/GenBank/DDBJ whole genome shotgun (WGS) entry which is preliminary data.</text>
</comment>
<dbReference type="SUPFAM" id="SSF54695">
    <property type="entry name" value="POZ domain"/>
    <property type="match status" value="1"/>
</dbReference>
<dbReference type="PROSITE" id="PS50097">
    <property type="entry name" value="BTB"/>
    <property type="match status" value="1"/>
</dbReference>
<accession>A0ABR4M023</accession>
<evidence type="ECO:0000259" key="2">
    <source>
        <dbReference type="PROSITE" id="PS50097"/>
    </source>
</evidence>
<dbReference type="SMART" id="SM00225">
    <property type="entry name" value="BTB"/>
    <property type="match status" value="1"/>
</dbReference>
<name>A0ABR4M023_9EURO</name>
<reference evidence="3 4" key="1">
    <citation type="submission" date="2024-07" db="EMBL/GenBank/DDBJ databases">
        <title>Section-level genome sequencing and comparative genomics of Aspergillus sections Usti and Cavernicolus.</title>
        <authorList>
            <consortium name="Lawrence Berkeley National Laboratory"/>
            <person name="Nybo J.L."/>
            <person name="Vesth T.C."/>
            <person name="Theobald S."/>
            <person name="Frisvad J.C."/>
            <person name="Larsen T.O."/>
            <person name="Kjaerboelling I."/>
            <person name="Rothschild-Mancinelli K."/>
            <person name="Lyhne E.K."/>
            <person name="Kogle M.E."/>
            <person name="Barry K."/>
            <person name="Clum A."/>
            <person name="Na H."/>
            <person name="Ledsgaard L."/>
            <person name="Lin J."/>
            <person name="Lipzen A."/>
            <person name="Kuo A."/>
            <person name="Riley R."/>
            <person name="Mondo S."/>
            <person name="Labutti K."/>
            <person name="Haridas S."/>
            <person name="Pangalinan J."/>
            <person name="Salamov A.A."/>
            <person name="Simmons B.A."/>
            <person name="Magnuson J.K."/>
            <person name="Chen J."/>
            <person name="Drula E."/>
            <person name="Henrissat B."/>
            <person name="Wiebenga A."/>
            <person name="Lubbers R.J."/>
            <person name="Gomes A.C."/>
            <person name="Macurrencykelacurrency M.R."/>
            <person name="Stajich J."/>
            <person name="Grigoriev I.V."/>
            <person name="Mortensen U.H."/>
            <person name="De Vries R.P."/>
            <person name="Baker S.E."/>
            <person name="Andersen M.R."/>
        </authorList>
    </citation>
    <scope>NUCLEOTIDE SEQUENCE [LARGE SCALE GENOMIC DNA]</scope>
    <source>
        <strain evidence="3 4">CBS 449.75</strain>
    </source>
</reference>
<gene>
    <name evidence="3" type="ORF">BJX67DRAFT_308176</name>
</gene>
<sequence length="318" mass="35641">MSTPAKQPASPPTAASTNPLLPEVMKWLLKTGQYSDMTVTCQGFKFPVHRAILCSQSLFFRAAMDGNFKEAETKTIDFTKDDPETIERVLSYLYTRDYSADGHLVDMDGRLIQSKDANSKSPEESKGHEEEGEIKDGNHDSATTENPKATGSRSGAYNHTQVYIAADKYAIGELKKLAAKRFRTWCEENWKSAAFCDAIVDVMTMTPLHDTCFQKIIVQLVSKHIVELTRDGAIIYLFETFGNLGAAVISDLVQEKRIRMPGVLGFEEGKIAALDELSQKANSIRTCRHCSQPMNVKFERAEYFEVGYIRCAQCNTRH</sequence>
<dbReference type="Proteomes" id="UP001610432">
    <property type="component" value="Unassembled WGS sequence"/>
</dbReference>
<feature type="domain" description="BTB" evidence="2">
    <location>
        <begin position="35"/>
        <end position="102"/>
    </location>
</feature>
<dbReference type="PANTHER" id="PTHR47843">
    <property type="entry name" value="BTB DOMAIN-CONTAINING PROTEIN-RELATED"/>
    <property type="match status" value="1"/>
</dbReference>
<dbReference type="Pfam" id="PF00651">
    <property type="entry name" value="BTB"/>
    <property type="match status" value="1"/>
</dbReference>
<feature type="region of interest" description="Disordered" evidence="1">
    <location>
        <begin position="112"/>
        <end position="154"/>
    </location>
</feature>
<feature type="compositionally biased region" description="Polar residues" evidence="1">
    <location>
        <begin position="140"/>
        <end position="154"/>
    </location>
</feature>
<evidence type="ECO:0000313" key="3">
    <source>
        <dbReference type="EMBL" id="KAL2870157.1"/>
    </source>
</evidence>
<dbReference type="CDD" id="cd18186">
    <property type="entry name" value="BTB_POZ_ZBTB_KLHL-like"/>
    <property type="match status" value="1"/>
</dbReference>
<organism evidence="3 4">
    <name type="scientific">Aspergillus lucknowensis</name>
    <dbReference type="NCBI Taxonomy" id="176173"/>
    <lineage>
        <taxon>Eukaryota</taxon>
        <taxon>Fungi</taxon>
        <taxon>Dikarya</taxon>
        <taxon>Ascomycota</taxon>
        <taxon>Pezizomycotina</taxon>
        <taxon>Eurotiomycetes</taxon>
        <taxon>Eurotiomycetidae</taxon>
        <taxon>Eurotiales</taxon>
        <taxon>Aspergillaceae</taxon>
        <taxon>Aspergillus</taxon>
        <taxon>Aspergillus subgen. Nidulantes</taxon>
    </lineage>
</organism>
<keyword evidence="4" id="KW-1185">Reference proteome</keyword>
<protein>
    <submittedName>
        <fullName evidence="3">BTB/POZ protein</fullName>
    </submittedName>
</protein>
<dbReference type="Gene3D" id="3.30.710.10">
    <property type="entry name" value="Potassium Channel Kv1.1, Chain A"/>
    <property type="match status" value="1"/>
</dbReference>
<dbReference type="GeneID" id="98142174"/>
<proteinExistence type="predicted"/>
<evidence type="ECO:0000313" key="4">
    <source>
        <dbReference type="Proteomes" id="UP001610432"/>
    </source>
</evidence>
<feature type="compositionally biased region" description="Basic and acidic residues" evidence="1">
    <location>
        <begin position="117"/>
        <end position="139"/>
    </location>
</feature>
<dbReference type="PANTHER" id="PTHR47843:SF5">
    <property type="entry name" value="BTB_POZ DOMAIN PROTEIN"/>
    <property type="match status" value="1"/>
</dbReference>
<dbReference type="RefSeq" id="XP_070889136.1">
    <property type="nucleotide sequence ID" value="XM_071027102.1"/>
</dbReference>
<dbReference type="InterPro" id="IPR000210">
    <property type="entry name" value="BTB/POZ_dom"/>
</dbReference>
<dbReference type="InterPro" id="IPR011333">
    <property type="entry name" value="SKP1/BTB/POZ_sf"/>
</dbReference>